<comment type="similarity">
    <text evidence="2">Belongs to the glycosyltransferase 47 family.</text>
</comment>
<feature type="domain" description="Exostosin GT47" evidence="7">
    <location>
        <begin position="43"/>
        <end position="383"/>
    </location>
</feature>
<comment type="caution">
    <text evidence="8">The sequence shown here is derived from an EMBL/GenBank/DDBJ whole genome shotgun (WGS) entry which is preliminary data.</text>
</comment>
<organism evidence="8 9">
    <name type="scientific">Crotalaria pallida</name>
    <name type="common">Smooth rattlebox</name>
    <name type="synonym">Crotalaria striata</name>
    <dbReference type="NCBI Taxonomy" id="3830"/>
    <lineage>
        <taxon>Eukaryota</taxon>
        <taxon>Viridiplantae</taxon>
        <taxon>Streptophyta</taxon>
        <taxon>Embryophyta</taxon>
        <taxon>Tracheophyta</taxon>
        <taxon>Spermatophyta</taxon>
        <taxon>Magnoliopsida</taxon>
        <taxon>eudicotyledons</taxon>
        <taxon>Gunneridae</taxon>
        <taxon>Pentapetalae</taxon>
        <taxon>rosids</taxon>
        <taxon>fabids</taxon>
        <taxon>Fabales</taxon>
        <taxon>Fabaceae</taxon>
        <taxon>Papilionoideae</taxon>
        <taxon>50 kb inversion clade</taxon>
        <taxon>genistoids sensu lato</taxon>
        <taxon>core genistoids</taxon>
        <taxon>Crotalarieae</taxon>
        <taxon>Crotalaria</taxon>
    </lineage>
</organism>
<dbReference type="InterPro" id="IPR004263">
    <property type="entry name" value="Exostosin"/>
</dbReference>
<keyword evidence="4" id="KW-0812">Transmembrane</keyword>
<evidence type="ECO:0000313" key="8">
    <source>
        <dbReference type="EMBL" id="KAK7292280.1"/>
    </source>
</evidence>
<keyword evidence="5" id="KW-0333">Golgi apparatus</keyword>
<dbReference type="Proteomes" id="UP001372338">
    <property type="component" value="Unassembled WGS sequence"/>
</dbReference>
<evidence type="ECO:0000256" key="2">
    <source>
        <dbReference type="ARBA" id="ARBA00010271"/>
    </source>
</evidence>
<dbReference type="PANTHER" id="PTHR11062">
    <property type="entry name" value="EXOSTOSIN HEPARAN SULFATE GLYCOSYLTRANSFERASE -RELATED"/>
    <property type="match status" value="1"/>
</dbReference>
<dbReference type="EMBL" id="JAYWIO010000001">
    <property type="protein sequence ID" value="KAK7292280.1"/>
    <property type="molecule type" value="Genomic_DNA"/>
</dbReference>
<keyword evidence="9" id="KW-1185">Reference proteome</keyword>
<keyword evidence="3" id="KW-0808">Transferase</keyword>
<keyword evidence="4" id="KW-0735">Signal-anchor</keyword>
<sequence length="455" mass="52098">MATYSSSSSSSNISIILLLLLLSLLKLALCEIEIERETTEKECKKRWIYIRKLPPRFNLDLLGNCSEYPLLGNFCPYLANHGLGQKTHNRSHSWYRTDPLMLELIFHRRMLEYPCLTQDPFSADAVYLPYYSTLDALRYLYGPEANSSADHGLELFDFLQEDQPSIWNRRNGHDHFLVMARPAWDFSQPLDNDPPLWGTSFLELPEFFNVTALTLESRAWPWQEHAVPYPTSFHPPNLGLLDSWVQRVRRSKRSSLALFAGGGGVSATPNIRRSIRMECDNSTSNSTDASGGYEKLCEVVDCSNGVCEHDPLRFMRPMLQASFCFQPPGDTPTRRSTFDSIIAGCIPVFFEELSAKSQYGWHLAPENEFEGFSVFIPKEEVVFKGLRILDVLRRIPRSRVRRMREKVLELIPRVVYRKHNSSPGLRAKKDAFDVAVDGTLDKIQSRLNELVLLPI</sequence>
<keyword evidence="3" id="KW-0328">Glycosyltransferase</keyword>
<proteinExistence type="inferred from homology"/>
<feature type="chain" id="PRO_5043047013" description="Exostosin GT47 domain-containing protein" evidence="6">
    <location>
        <begin position="31"/>
        <end position="455"/>
    </location>
</feature>
<accession>A0AAN9PB57</accession>
<evidence type="ECO:0000313" key="9">
    <source>
        <dbReference type="Proteomes" id="UP001372338"/>
    </source>
</evidence>
<dbReference type="AlphaFoldDB" id="A0AAN9PB57"/>
<evidence type="ECO:0000256" key="3">
    <source>
        <dbReference type="ARBA" id="ARBA00022676"/>
    </source>
</evidence>
<protein>
    <recommendedName>
        <fullName evidence="7">Exostosin GT47 domain-containing protein</fullName>
    </recommendedName>
</protein>
<evidence type="ECO:0000256" key="6">
    <source>
        <dbReference type="SAM" id="SignalP"/>
    </source>
</evidence>
<evidence type="ECO:0000256" key="1">
    <source>
        <dbReference type="ARBA" id="ARBA00004323"/>
    </source>
</evidence>
<dbReference type="GO" id="GO:0016757">
    <property type="term" value="F:glycosyltransferase activity"/>
    <property type="evidence" value="ECO:0007669"/>
    <property type="project" value="UniProtKB-KW"/>
</dbReference>
<name>A0AAN9PB57_CROPI</name>
<feature type="signal peptide" evidence="6">
    <location>
        <begin position="1"/>
        <end position="30"/>
    </location>
</feature>
<gene>
    <name evidence="8" type="ORF">RIF29_08058</name>
</gene>
<evidence type="ECO:0000256" key="5">
    <source>
        <dbReference type="ARBA" id="ARBA00023034"/>
    </source>
</evidence>
<evidence type="ECO:0000256" key="4">
    <source>
        <dbReference type="ARBA" id="ARBA00022968"/>
    </source>
</evidence>
<dbReference type="PANTHER" id="PTHR11062:SF58">
    <property type="entry name" value="XYLOGLUCAN GALACTOSYLTRANSFERASE GT19-RELATED"/>
    <property type="match status" value="1"/>
</dbReference>
<dbReference type="GO" id="GO:0000139">
    <property type="term" value="C:Golgi membrane"/>
    <property type="evidence" value="ECO:0007669"/>
    <property type="project" value="UniProtKB-SubCell"/>
</dbReference>
<comment type="subcellular location">
    <subcellularLocation>
        <location evidence="1">Golgi apparatus membrane</location>
        <topology evidence="1">Single-pass type II membrane protein</topology>
    </subcellularLocation>
</comment>
<reference evidence="8 9" key="1">
    <citation type="submission" date="2024-01" db="EMBL/GenBank/DDBJ databases">
        <title>The genomes of 5 underutilized Papilionoideae crops provide insights into root nodulation and disease resistanc.</title>
        <authorList>
            <person name="Yuan L."/>
        </authorList>
    </citation>
    <scope>NUCLEOTIDE SEQUENCE [LARGE SCALE GENOMIC DNA]</scope>
    <source>
        <strain evidence="8">ZHUSHIDOU_FW_LH</strain>
        <tissue evidence="8">Leaf</tissue>
    </source>
</reference>
<dbReference type="InterPro" id="IPR040911">
    <property type="entry name" value="Exostosin_GT47"/>
</dbReference>
<evidence type="ECO:0000259" key="7">
    <source>
        <dbReference type="Pfam" id="PF03016"/>
    </source>
</evidence>
<dbReference type="Pfam" id="PF03016">
    <property type="entry name" value="Exostosin_GT47"/>
    <property type="match status" value="1"/>
</dbReference>
<keyword evidence="6" id="KW-0732">Signal</keyword>